<protein>
    <submittedName>
        <fullName evidence="2">Uncharacterized protein</fullName>
    </submittedName>
</protein>
<sequence length="333" mass="37513">MFPLPLTGNFIPRKPDLTFMNKIVKSENLDVTTVITPSNDKIVENKGVSNTIESNAVRMNNTSAPIIKDWNSNDESEIDYTIRPSTEKIKYVKTVRETDAPKQNKQHPRGNQRNWKNLMSQRLGSDFKMSNKACYVCGSFEHLHYVCDKKVERTVWNNSRRVNHKIFTNKITHPHPKRSFVPQAVLTKLGKLSTAGAAVNTVRPVNTANIKAVNTVRSVNTVALKPIMNHPRTKTNAFKRGYSQSSRPSNKHFANKNGIINTNVNTARVKHTTARDRAVVSENKGKGANVVKALACWVWKANNSSASTTLKKYSYIDARGRSKSIMAWIPKRV</sequence>
<accession>A0ABQ4Y303</accession>
<proteinExistence type="predicted"/>
<evidence type="ECO:0000256" key="1">
    <source>
        <dbReference type="SAM" id="MobiDB-lite"/>
    </source>
</evidence>
<comment type="caution">
    <text evidence="2">The sequence shown here is derived from an EMBL/GenBank/DDBJ whole genome shotgun (WGS) entry which is preliminary data.</text>
</comment>
<gene>
    <name evidence="2" type="ORF">Tco_0704884</name>
</gene>
<name>A0ABQ4Y303_9ASTR</name>
<dbReference type="Proteomes" id="UP001151760">
    <property type="component" value="Unassembled WGS sequence"/>
</dbReference>
<reference evidence="2" key="2">
    <citation type="submission" date="2022-01" db="EMBL/GenBank/DDBJ databases">
        <authorList>
            <person name="Yamashiro T."/>
            <person name="Shiraishi A."/>
            <person name="Satake H."/>
            <person name="Nakayama K."/>
        </authorList>
    </citation>
    <scope>NUCLEOTIDE SEQUENCE</scope>
</reference>
<organism evidence="2 3">
    <name type="scientific">Tanacetum coccineum</name>
    <dbReference type="NCBI Taxonomy" id="301880"/>
    <lineage>
        <taxon>Eukaryota</taxon>
        <taxon>Viridiplantae</taxon>
        <taxon>Streptophyta</taxon>
        <taxon>Embryophyta</taxon>
        <taxon>Tracheophyta</taxon>
        <taxon>Spermatophyta</taxon>
        <taxon>Magnoliopsida</taxon>
        <taxon>eudicotyledons</taxon>
        <taxon>Gunneridae</taxon>
        <taxon>Pentapetalae</taxon>
        <taxon>asterids</taxon>
        <taxon>campanulids</taxon>
        <taxon>Asterales</taxon>
        <taxon>Asteraceae</taxon>
        <taxon>Asteroideae</taxon>
        <taxon>Anthemideae</taxon>
        <taxon>Anthemidinae</taxon>
        <taxon>Tanacetum</taxon>
    </lineage>
</organism>
<keyword evidence="3" id="KW-1185">Reference proteome</keyword>
<evidence type="ECO:0000313" key="3">
    <source>
        <dbReference type="Proteomes" id="UP001151760"/>
    </source>
</evidence>
<feature type="region of interest" description="Disordered" evidence="1">
    <location>
        <begin position="234"/>
        <end position="256"/>
    </location>
</feature>
<dbReference type="EMBL" id="BQNB010010051">
    <property type="protein sequence ID" value="GJS72043.1"/>
    <property type="molecule type" value="Genomic_DNA"/>
</dbReference>
<reference evidence="2" key="1">
    <citation type="journal article" date="2022" name="Int. J. Mol. Sci.">
        <title>Draft Genome of Tanacetum Coccineum: Genomic Comparison of Closely Related Tanacetum-Family Plants.</title>
        <authorList>
            <person name="Yamashiro T."/>
            <person name="Shiraishi A."/>
            <person name="Nakayama K."/>
            <person name="Satake H."/>
        </authorList>
    </citation>
    <scope>NUCLEOTIDE SEQUENCE</scope>
</reference>
<evidence type="ECO:0000313" key="2">
    <source>
        <dbReference type="EMBL" id="GJS72043.1"/>
    </source>
</evidence>